<evidence type="ECO:0000259" key="5">
    <source>
        <dbReference type="Pfam" id="PF24798"/>
    </source>
</evidence>
<feature type="region of interest" description="Disordered" evidence="2">
    <location>
        <begin position="53"/>
        <end position="74"/>
    </location>
</feature>
<feature type="region of interest" description="Disordered" evidence="2">
    <location>
        <begin position="20"/>
        <end position="40"/>
    </location>
</feature>
<dbReference type="Pfam" id="PF24771">
    <property type="entry name" value="Ig_CFAP74_1st"/>
    <property type="match status" value="1"/>
</dbReference>
<protein>
    <submittedName>
        <fullName evidence="7 8">Cilia- and flagella-associated protein 74 isoform X1</fullName>
    </submittedName>
</protein>
<evidence type="ECO:0000313" key="9">
    <source>
        <dbReference type="RefSeq" id="XP_033778533.1"/>
    </source>
</evidence>
<dbReference type="InterPro" id="IPR056307">
    <property type="entry name" value="Ig-CFAP74_3rd"/>
</dbReference>
<feature type="region of interest" description="Disordered" evidence="2">
    <location>
        <begin position="694"/>
        <end position="717"/>
    </location>
</feature>
<feature type="compositionally biased region" description="Basic and acidic residues" evidence="2">
    <location>
        <begin position="477"/>
        <end position="510"/>
    </location>
</feature>
<reference evidence="7 8" key="1">
    <citation type="submission" date="2025-04" db="UniProtKB">
        <authorList>
            <consortium name="RefSeq"/>
        </authorList>
    </citation>
    <scope>IDENTIFICATION</scope>
</reference>
<feature type="domain" description="CFAP74 fourth Ig-like" evidence="5">
    <location>
        <begin position="970"/>
        <end position="1062"/>
    </location>
</feature>
<dbReference type="OrthoDB" id="545169at2759"/>
<evidence type="ECO:0000313" key="8">
    <source>
        <dbReference type="RefSeq" id="XP_033778532.1"/>
    </source>
</evidence>
<evidence type="ECO:0000313" key="6">
    <source>
        <dbReference type="Proteomes" id="UP000515159"/>
    </source>
</evidence>
<keyword evidence="6" id="KW-1185">Reference proteome</keyword>
<dbReference type="RefSeq" id="XP_033778533.1">
    <property type="nucleotide sequence ID" value="XM_033922642.1"/>
</dbReference>
<dbReference type="RefSeq" id="XP_033778534.1">
    <property type="nucleotide sequence ID" value="XM_033922643.1"/>
</dbReference>
<name>A0A6P8P4J1_GEOSA</name>
<evidence type="ECO:0000313" key="10">
    <source>
        <dbReference type="RefSeq" id="XP_033778534.1"/>
    </source>
</evidence>
<feature type="region of interest" description="Disordered" evidence="2">
    <location>
        <begin position="1187"/>
        <end position="1248"/>
    </location>
</feature>
<feature type="compositionally biased region" description="Polar residues" evidence="2">
    <location>
        <begin position="1211"/>
        <end position="1223"/>
    </location>
</feature>
<sequence>MEQTEFESMEEEEIYLPFRQYKTYPAQQHPPEKAKDAGKDGVTHAFSLAHKLAEDSDVDEMEPEEQEADSDVSCEKEEVQIISQDQELPKKISHKARVHTLNLRRHVNQLGNIWKEKILFNEKIREEQKACRLRIENLENERDSVAKEIKAEEEAGNIAAVFRLHGIHRRLTTELDNEEDIQSTITLMLRENEYELWQMETGQVKFETLSKQVEKEEGEYNKQRIKQAEQRVQKEQLAIVQAHHRHKREIHNEMEDLRDRELKHRKTVEAAQKNHEIAVQFLKETLSRVHQKEAREEVKTRENMEKRMQVVLSLKNNIAANRENLRIRQAQQKTKVVEAKKQEMMEKEAVLLGGGNVIEHVYYQKRLQEFEKKKHDLAEQQKLRKVEIVRRILQEETYMEKQKKQFTSDTSKRLDKSQQVSKLRSKTLKYVEEACREESEQASKPIKWRTPSLDEESLPGYLSLELRKEKILEKEMEEKEELDLHDRSEVSEHLTQDYEPQKEIKSESEPKPLGGSKMEKEILATTLAKLRNGIIQKQIIAGHEFKGIPFYSKPAVINFKDFDTGKTYKKKVILINASYGINYCRLIGISEELKDFVQIHFVPPGQISPGMSCEMMVTFKPMINEDLEGEVMFLAHNGRFSIPLKCTIKKCKLAVDKEFIDFGALVIGGKILRTITLTNQGALGTNFQLQTRADVEAMRRPTEKSSPARAESSDSIAAISEDVTRCSSVVPTAGDEEQSRDNVQRSRKLEMRRDSQAAENLEPVEPSSSKAGIETEIVKQSESPPEETAEIKLGEVTRGEIGPFSTVKLQIIFTPLIPGEIEAEFEITFDNPECKSILLRARGTALDLPVWVSNPNIDLRICMYDRLYQDSIMFHNRGKTALRMKFEICKELKLHMEVLPKSGSINAQASFSIQLKFLPRQSLPEDAGKYFDKATGVLEAPLTVLVIGQIKPVHLTIHAIVTSSDLEIIPAELDFGYCTIYEAVISTIQIKNNSILPQEFGFVGLPEFIEVQPNDGFGILLPLESMQMDVIFKAQKAKVYKVDLTCKTAINKKFRVFCKAIGVHPPLSLSHSLIRFAATTLNDVSTAILYVINSHTSRNYFTHDVPRIGKGVIAPVGPTFFEFHLPEGSPIDINPSVGSVLPGEKCLVRVYFRPTLSEQSIKEEGVRILQKILESRAILKRESIKETELPSKKEKRDTKSEKKGRKKSSGHTSPKSTGHTSPKTTERTSPKHAVNKIEISTPGQLLNPDDIKPDSDVYFDAQTAIFRRFSGHIERHIVPCFVASSAGSDDPKKPNLNYSPYNTLYLELCCPFVAPPIIIISDNGRNNISFGEVAVGQRVLKTVVIQNISQKSLEVSFSYLNPLGPFILVNAVSVLEPGSSAPLLISFLPQESKMFYENLDVRSSRATLQLNITGHGITPSVICSVQDGVINMGYVLSNDSVTTTFKLQNVSTIALQYSIKLDSLLVTRHEEQQKRPPFLGSGREASSLVGPQNFSGFSVFSVSPVEGILDPGITQDFTVTFRPDHESLYYSDCLKVELFGKKIAHVIQLKGASRNHIMFVEGGDPLGVSVESLSITPTYEDSIKEKEETIKLVLLKLRYVQTQGTITPAFREIHIGFVRSSQTPVKKSIEFTLENVSVLNQNGFTAEPVKGMVEPGQRKSISVFWTPPAGFDKNSVTATAQLTVKGDIIEKYKIMCSAFVISS</sequence>
<dbReference type="PANTHER" id="PTHR22538:SF0">
    <property type="entry name" value="CILIA- AND FLAGELLA-ASSOCIATED PROTEIN 74"/>
    <property type="match status" value="1"/>
</dbReference>
<accession>A0A6P8P4J1</accession>
<feature type="domain" description="CFAP74 third Ig-like" evidence="4">
    <location>
        <begin position="850"/>
        <end position="962"/>
    </location>
</feature>
<feature type="compositionally biased region" description="Acidic residues" evidence="2">
    <location>
        <begin position="55"/>
        <end position="72"/>
    </location>
</feature>
<feature type="compositionally biased region" description="Basic and acidic residues" evidence="2">
    <location>
        <begin position="1187"/>
        <end position="1201"/>
    </location>
</feature>
<organism evidence="6 10">
    <name type="scientific">Geotrypetes seraphini</name>
    <name type="common">Gaboon caecilian</name>
    <name type="synonym">Caecilia seraphini</name>
    <dbReference type="NCBI Taxonomy" id="260995"/>
    <lineage>
        <taxon>Eukaryota</taxon>
        <taxon>Metazoa</taxon>
        <taxon>Chordata</taxon>
        <taxon>Craniata</taxon>
        <taxon>Vertebrata</taxon>
        <taxon>Euteleostomi</taxon>
        <taxon>Amphibia</taxon>
        <taxon>Gymnophiona</taxon>
        <taxon>Geotrypetes</taxon>
    </lineage>
</organism>
<dbReference type="RefSeq" id="XP_033778531.1">
    <property type="nucleotide sequence ID" value="XM_033922640.1"/>
</dbReference>
<keyword evidence="1" id="KW-0175">Coiled coil</keyword>
<dbReference type="Pfam" id="PF24778">
    <property type="entry name" value="Ig-CFAP74_3rd"/>
    <property type="match status" value="1"/>
</dbReference>
<proteinExistence type="predicted"/>
<dbReference type="PANTHER" id="PTHR22538">
    <property type="entry name" value="CILIA- AND FLAGELLA-ASSOCIATED PROTEIN 74"/>
    <property type="match status" value="1"/>
</dbReference>
<feature type="compositionally biased region" description="Basic and acidic residues" evidence="2">
    <location>
        <begin position="737"/>
        <end position="756"/>
    </location>
</feature>
<dbReference type="Pfam" id="PF24798">
    <property type="entry name" value="Ig-CFAP74_4th"/>
    <property type="match status" value="1"/>
</dbReference>
<dbReference type="Proteomes" id="UP000515159">
    <property type="component" value="Chromosome 15"/>
</dbReference>
<keyword evidence="7 8" id="KW-0969">Cilium</keyword>
<evidence type="ECO:0000259" key="3">
    <source>
        <dbReference type="Pfam" id="PF24770"/>
    </source>
</evidence>
<evidence type="ECO:0000313" key="7">
    <source>
        <dbReference type="RefSeq" id="XP_033778531.1"/>
    </source>
</evidence>
<dbReference type="Gene3D" id="2.60.40.10">
    <property type="entry name" value="Immunoglobulins"/>
    <property type="match status" value="4"/>
</dbReference>
<feature type="region of interest" description="Disordered" evidence="2">
    <location>
        <begin position="477"/>
        <end position="517"/>
    </location>
</feature>
<dbReference type="InterPro" id="IPR056306">
    <property type="entry name" value="Ig-CFAP74_2nd"/>
</dbReference>
<keyword evidence="7 8" id="KW-0282">Flagellum</keyword>
<feature type="compositionally biased region" description="Basic and acidic residues" evidence="2">
    <location>
        <begin position="694"/>
        <end position="703"/>
    </location>
</feature>
<feature type="coiled-coil region" evidence="1">
    <location>
        <begin position="206"/>
        <end position="274"/>
    </location>
</feature>
<dbReference type="KEGG" id="gsh:117349331"/>
<dbReference type="RefSeq" id="XP_033778532.1">
    <property type="nucleotide sequence ID" value="XM_033922641.1"/>
</dbReference>
<feature type="compositionally biased region" description="Basic and acidic residues" evidence="2">
    <location>
        <begin position="30"/>
        <end position="40"/>
    </location>
</feature>
<feature type="region of interest" description="Disordered" evidence="2">
    <location>
        <begin position="729"/>
        <end position="788"/>
    </location>
</feature>
<gene>
    <name evidence="7 8 9 10 11" type="primary">CFAP74</name>
</gene>
<dbReference type="RefSeq" id="XP_033778535.1">
    <property type="nucleotide sequence ID" value="XM_033922644.1"/>
</dbReference>
<keyword evidence="7 8" id="KW-0966">Cell projection</keyword>
<dbReference type="InterPro" id="IPR013783">
    <property type="entry name" value="Ig-like_fold"/>
</dbReference>
<feature type="compositionally biased region" description="Low complexity" evidence="2">
    <location>
        <begin position="708"/>
        <end position="717"/>
    </location>
</feature>
<dbReference type="GeneID" id="117349331"/>
<evidence type="ECO:0000313" key="11">
    <source>
        <dbReference type="RefSeq" id="XP_033778535.1"/>
    </source>
</evidence>
<evidence type="ECO:0000259" key="4">
    <source>
        <dbReference type="Pfam" id="PF24778"/>
    </source>
</evidence>
<dbReference type="Pfam" id="PF24770">
    <property type="entry name" value="Ig-CFAP74_2"/>
    <property type="match status" value="1"/>
</dbReference>
<evidence type="ECO:0000256" key="2">
    <source>
        <dbReference type="SAM" id="MobiDB-lite"/>
    </source>
</evidence>
<feature type="coiled-coil region" evidence="1">
    <location>
        <begin position="121"/>
        <end position="155"/>
    </location>
</feature>
<evidence type="ECO:0000256" key="1">
    <source>
        <dbReference type="SAM" id="Coils"/>
    </source>
</evidence>
<dbReference type="InterPro" id="IPR056310">
    <property type="entry name" value="Ig-CFAP74_4th"/>
</dbReference>
<dbReference type="CTD" id="85452"/>
<feature type="domain" description="CFAP74 second Ig-like" evidence="3">
    <location>
        <begin position="653"/>
        <end position="848"/>
    </location>
</feature>